<feature type="region of interest" description="Disordered" evidence="2">
    <location>
        <begin position="186"/>
        <end position="213"/>
    </location>
</feature>
<dbReference type="PROSITE" id="PS50006">
    <property type="entry name" value="FHA_DOMAIN"/>
    <property type="match status" value="1"/>
</dbReference>
<feature type="transmembrane region" description="Helical" evidence="3">
    <location>
        <begin position="481"/>
        <end position="502"/>
    </location>
</feature>
<dbReference type="SMART" id="SM00240">
    <property type="entry name" value="FHA"/>
    <property type="match status" value="1"/>
</dbReference>
<accession>A0A4P9XFG6</accession>
<feature type="region of interest" description="Disordered" evidence="2">
    <location>
        <begin position="256"/>
        <end position="282"/>
    </location>
</feature>
<evidence type="ECO:0000313" key="6">
    <source>
        <dbReference type="Proteomes" id="UP000274922"/>
    </source>
</evidence>
<evidence type="ECO:0000259" key="4">
    <source>
        <dbReference type="PROSITE" id="PS50006"/>
    </source>
</evidence>
<reference evidence="6" key="1">
    <citation type="journal article" date="2018" name="Nat. Microbiol.">
        <title>Leveraging single-cell genomics to expand the fungal tree of life.</title>
        <authorList>
            <person name="Ahrendt S.R."/>
            <person name="Quandt C.A."/>
            <person name="Ciobanu D."/>
            <person name="Clum A."/>
            <person name="Salamov A."/>
            <person name="Andreopoulos B."/>
            <person name="Cheng J.F."/>
            <person name="Woyke T."/>
            <person name="Pelin A."/>
            <person name="Henrissat B."/>
            <person name="Reynolds N.K."/>
            <person name="Benny G.L."/>
            <person name="Smith M.E."/>
            <person name="James T.Y."/>
            <person name="Grigoriev I.V."/>
        </authorList>
    </citation>
    <scope>NUCLEOTIDE SEQUENCE [LARGE SCALE GENOMIC DNA]</scope>
    <source>
        <strain evidence="6">ATCC 52028</strain>
    </source>
</reference>
<proteinExistence type="predicted"/>
<feature type="domain" description="FHA" evidence="4">
    <location>
        <begin position="47"/>
        <end position="103"/>
    </location>
</feature>
<dbReference type="InterPro" id="IPR000253">
    <property type="entry name" value="FHA_dom"/>
</dbReference>
<dbReference type="EMBL" id="ML014116">
    <property type="protein sequence ID" value="RKP03890.1"/>
    <property type="molecule type" value="Genomic_DNA"/>
</dbReference>
<dbReference type="InterPro" id="IPR051176">
    <property type="entry name" value="Cent_Immune-Sig_Mod"/>
</dbReference>
<feature type="coiled-coil region" evidence="1">
    <location>
        <begin position="322"/>
        <end position="370"/>
    </location>
</feature>
<dbReference type="Gene3D" id="2.60.200.20">
    <property type="match status" value="1"/>
</dbReference>
<dbReference type="OrthoDB" id="687730at2759"/>
<gene>
    <name evidence="5" type="ORF">CXG81DRAFT_23446</name>
</gene>
<organism evidence="5 6">
    <name type="scientific">Caulochytrium protostelioides</name>
    <dbReference type="NCBI Taxonomy" id="1555241"/>
    <lineage>
        <taxon>Eukaryota</taxon>
        <taxon>Fungi</taxon>
        <taxon>Fungi incertae sedis</taxon>
        <taxon>Chytridiomycota</taxon>
        <taxon>Chytridiomycota incertae sedis</taxon>
        <taxon>Chytridiomycetes</taxon>
        <taxon>Caulochytriales</taxon>
        <taxon>Caulochytriaceae</taxon>
        <taxon>Caulochytrium</taxon>
    </lineage>
</organism>
<keyword evidence="3" id="KW-1133">Transmembrane helix</keyword>
<feature type="coiled-coil region" evidence="1">
    <location>
        <begin position="431"/>
        <end position="465"/>
    </location>
</feature>
<dbReference type="Pfam" id="PF00498">
    <property type="entry name" value="FHA"/>
    <property type="match status" value="1"/>
</dbReference>
<evidence type="ECO:0000256" key="3">
    <source>
        <dbReference type="SAM" id="Phobius"/>
    </source>
</evidence>
<protein>
    <recommendedName>
        <fullName evidence="4">FHA domain-containing protein</fullName>
    </recommendedName>
</protein>
<dbReference type="Proteomes" id="UP000274922">
    <property type="component" value="Unassembled WGS sequence"/>
</dbReference>
<keyword evidence="1" id="KW-0175">Coiled coil</keyword>
<dbReference type="InterPro" id="IPR008984">
    <property type="entry name" value="SMAD_FHA_dom_sf"/>
</dbReference>
<evidence type="ECO:0000313" key="5">
    <source>
        <dbReference type="EMBL" id="RKP03890.1"/>
    </source>
</evidence>
<sequence>MEPSAISRKISRKALQALKETQLSPILRLESVNATFDTKLLDLLSPIKVGRSIPNKTVPETHNGTFDSKVLSRNHAEIWYDAGQAWIRDVKSSNGTFINGQRLSDEGEMSAPFPLNHGDLVEFGIDISEPELDSQFKRIACRAYFQDGFNPPPTAAAAPSASRVAAAHPSAIPVSVPASTAAAAPASAASSTSLNSTGTRQEIGDGSTDDSVSPLTMEVSMETALTTHAELQHLQVTLGQIDALVQKTTQVAQGVAAAATPPSGAGPAGSSSNNGHGHGAAASTAALAQQLVDSQALAQLWMDRHQALAAKTQDHAALVVDRQRYEARCEALQAVVAQHEAAIAGATRRADEAEARAVQAEALAAAAEMRATAAAAAAAAPSDARSPREAKAVAAAEAAESAVASATASAVAAAREHAAVLDEYRALKITYQALQAKESQWALDKKHLEEELATLRQQLKDALLASSSRAKSSPLPASTTYWPVIVGFGIANVAVWATYAFCR</sequence>
<keyword evidence="6" id="KW-1185">Reference proteome</keyword>
<dbReference type="PANTHER" id="PTHR15715">
    <property type="entry name" value="CENTROSOMAL PROTEIN OF 170 KDA"/>
    <property type="match status" value="1"/>
</dbReference>
<evidence type="ECO:0000256" key="1">
    <source>
        <dbReference type="SAM" id="Coils"/>
    </source>
</evidence>
<evidence type="ECO:0000256" key="2">
    <source>
        <dbReference type="SAM" id="MobiDB-lite"/>
    </source>
</evidence>
<dbReference type="GO" id="GO:0005737">
    <property type="term" value="C:cytoplasm"/>
    <property type="evidence" value="ECO:0007669"/>
    <property type="project" value="TreeGrafter"/>
</dbReference>
<dbReference type="AlphaFoldDB" id="A0A4P9XFG6"/>
<dbReference type="SUPFAM" id="SSF49879">
    <property type="entry name" value="SMAD/FHA domain"/>
    <property type="match status" value="1"/>
</dbReference>
<dbReference type="PANTHER" id="PTHR15715:SF37">
    <property type="entry name" value="LD47843P"/>
    <property type="match status" value="1"/>
</dbReference>
<name>A0A4P9XFG6_9FUNG</name>
<keyword evidence="3" id="KW-0472">Membrane</keyword>
<keyword evidence="3" id="KW-0812">Transmembrane</keyword>
<dbReference type="STRING" id="1555241.A0A4P9XFG6"/>